<accession>A0A7S4BPB3</accession>
<evidence type="ECO:0000313" key="2">
    <source>
        <dbReference type="EMBL" id="CAE0772491.1"/>
    </source>
</evidence>
<dbReference type="AlphaFoldDB" id="A0A7S4BPB3"/>
<gene>
    <name evidence="2" type="ORF">PCAR00345_LOCUS25103</name>
</gene>
<feature type="compositionally biased region" description="Polar residues" evidence="1">
    <location>
        <begin position="26"/>
        <end position="37"/>
    </location>
</feature>
<proteinExistence type="predicted"/>
<sequence length="133" mass="14606">MTKMIIQCTQGEVQKSLQQFLKSVYNESNGKQPPTQQRRGEGPTQRSEEPFGYGMLMRFCSAQCCAAACVQSTRTRVSAVRDASVASNAAFRETTEPVSGRHGDVRQRRVGGAFMRSAAAEPVSLLLSQLRDC</sequence>
<feature type="compositionally biased region" description="Basic and acidic residues" evidence="1">
    <location>
        <begin position="38"/>
        <end position="49"/>
    </location>
</feature>
<dbReference type="EMBL" id="HBIZ01039382">
    <property type="protein sequence ID" value="CAE0772491.1"/>
    <property type="molecule type" value="Transcribed_RNA"/>
</dbReference>
<protein>
    <submittedName>
        <fullName evidence="2">Uncharacterized protein</fullName>
    </submittedName>
</protein>
<feature type="region of interest" description="Disordered" evidence="1">
    <location>
        <begin position="26"/>
        <end position="49"/>
    </location>
</feature>
<evidence type="ECO:0000256" key="1">
    <source>
        <dbReference type="SAM" id="MobiDB-lite"/>
    </source>
</evidence>
<reference evidence="2" key="1">
    <citation type="submission" date="2021-01" db="EMBL/GenBank/DDBJ databases">
        <authorList>
            <person name="Corre E."/>
            <person name="Pelletier E."/>
            <person name="Niang G."/>
            <person name="Scheremetjew M."/>
            <person name="Finn R."/>
            <person name="Kale V."/>
            <person name="Holt S."/>
            <person name="Cochrane G."/>
            <person name="Meng A."/>
            <person name="Brown T."/>
            <person name="Cohen L."/>
        </authorList>
    </citation>
    <scope>NUCLEOTIDE SEQUENCE</scope>
    <source>
        <strain evidence="2">CCMP645</strain>
    </source>
</reference>
<name>A0A7S4BPB3_CHRCT</name>
<organism evidence="2">
    <name type="scientific">Chrysotila carterae</name>
    <name type="common">Marine alga</name>
    <name type="synonym">Syracosphaera carterae</name>
    <dbReference type="NCBI Taxonomy" id="13221"/>
    <lineage>
        <taxon>Eukaryota</taxon>
        <taxon>Haptista</taxon>
        <taxon>Haptophyta</taxon>
        <taxon>Prymnesiophyceae</taxon>
        <taxon>Isochrysidales</taxon>
        <taxon>Isochrysidaceae</taxon>
        <taxon>Chrysotila</taxon>
    </lineage>
</organism>